<comment type="similarity">
    <text evidence="2 10">Belongs to the SecG family.</text>
</comment>
<dbReference type="OrthoDB" id="1708246at2"/>
<evidence type="ECO:0000256" key="7">
    <source>
        <dbReference type="ARBA" id="ARBA00022989"/>
    </source>
</evidence>
<evidence type="ECO:0000256" key="1">
    <source>
        <dbReference type="ARBA" id="ARBA00004651"/>
    </source>
</evidence>
<dbReference type="GO" id="GO:0005886">
    <property type="term" value="C:plasma membrane"/>
    <property type="evidence" value="ECO:0007669"/>
    <property type="project" value="UniProtKB-SubCell"/>
</dbReference>
<evidence type="ECO:0000256" key="2">
    <source>
        <dbReference type="ARBA" id="ARBA00008445"/>
    </source>
</evidence>
<keyword evidence="12" id="KW-1185">Reference proteome</keyword>
<dbReference type="PRINTS" id="PR01651">
    <property type="entry name" value="SECGEXPORT"/>
</dbReference>
<dbReference type="AlphaFoldDB" id="A0A1H5X931"/>
<keyword evidence="6 10" id="KW-0653">Protein transport</keyword>
<dbReference type="NCBIfam" id="TIGR00810">
    <property type="entry name" value="secG"/>
    <property type="match status" value="1"/>
</dbReference>
<protein>
    <recommendedName>
        <fullName evidence="10">Protein-export membrane protein SecG</fullName>
    </recommendedName>
</protein>
<comment type="caution">
    <text evidence="10">Lacks conserved residue(s) required for the propagation of feature annotation.</text>
</comment>
<comment type="function">
    <text evidence="10">Involved in protein export. Participates in an early event of protein translocation.</text>
</comment>
<keyword evidence="8 10" id="KW-0811">Translocation</keyword>
<feature type="transmembrane region" description="Helical" evidence="10">
    <location>
        <begin position="57"/>
        <end position="77"/>
    </location>
</feature>
<dbReference type="PANTHER" id="PTHR34182">
    <property type="entry name" value="PROTEIN-EXPORT MEMBRANE PROTEIN SECG"/>
    <property type="match status" value="1"/>
</dbReference>
<evidence type="ECO:0000256" key="8">
    <source>
        <dbReference type="ARBA" id="ARBA00023010"/>
    </source>
</evidence>
<keyword evidence="9 10" id="KW-0472">Membrane</keyword>
<keyword evidence="4 10" id="KW-1003">Cell membrane</keyword>
<proteinExistence type="inferred from homology"/>
<dbReference type="GO" id="GO:0065002">
    <property type="term" value="P:intracellular protein transmembrane transport"/>
    <property type="evidence" value="ECO:0007669"/>
    <property type="project" value="TreeGrafter"/>
</dbReference>
<name>A0A1H5X931_9CLOT</name>
<dbReference type="PANTHER" id="PTHR34182:SF1">
    <property type="entry name" value="PROTEIN-EXPORT MEMBRANE PROTEIN SECG"/>
    <property type="match status" value="1"/>
</dbReference>
<keyword evidence="7 10" id="KW-1133">Transmembrane helix</keyword>
<accession>A0A1H5X931</accession>
<evidence type="ECO:0000256" key="9">
    <source>
        <dbReference type="ARBA" id="ARBA00023136"/>
    </source>
</evidence>
<evidence type="ECO:0000256" key="5">
    <source>
        <dbReference type="ARBA" id="ARBA00022692"/>
    </source>
</evidence>
<dbReference type="EMBL" id="FNUK01000027">
    <property type="protein sequence ID" value="SEG08153.1"/>
    <property type="molecule type" value="Genomic_DNA"/>
</dbReference>
<evidence type="ECO:0000313" key="11">
    <source>
        <dbReference type="EMBL" id="SEG08153.1"/>
    </source>
</evidence>
<organism evidence="11 12">
    <name type="scientific">Caloramator fervidus</name>
    <dbReference type="NCBI Taxonomy" id="29344"/>
    <lineage>
        <taxon>Bacteria</taxon>
        <taxon>Bacillati</taxon>
        <taxon>Bacillota</taxon>
        <taxon>Clostridia</taxon>
        <taxon>Eubacteriales</taxon>
        <taxon>Clostridiaceae</taxon>
        <taxon>Caloramator</taxon>
    </lineage>
</organism>
<dbReference type="GO" id="GO:0043952">
    <property type="term" value="P:protein transport by the Sec complex"/>
    <property type="evidence" value="ECO:0007669"/>
    <property type="project" value="TreeGrafter"/>
</dbReference>
<dbReference type="RefSeq" id="WP_103896612.1">
    <property type="nucleotide sequence ID" value="NZ_FNUK01000027.1"/>
</dbReference>
<keyword evidence="3 10" id="KW-0813">Transport</keyword>
<evidence type="ECO:0000313" key="12">
    <source>
        <dbReference type="Proteomes" id="UP000242850"/>
    </source>
</evidence>
<evidence type="ECO:0000256" key="3">
    <source>
        <dbReference type="ARBA" id="ARBA00022448"/>
    </source>
</evidence>
<dbReference type="GO" id="GO:0009306">
    <property type="term" value="P:protein secretion"/>
    <property type="evidence" value="ECO:0007669"/>
    <property type="project" value="UniProtKB-UniRule"/>
</dbReference>
<dbReference type="InterPro" id="IPR004692">
    <property type="entry name" value="SecG"/>
</dbReference>
<dbReference type="Pfam" id="PF03840">
    <property type="entry name" value="SecG"/>
    <property type="match status" value="1"/>
</dbReference>
<gene>
    <name evidence="11" type="ORF">SAMN05660865_01694</name>
</gene>
<sequence>MKTFITVVHVIVSLIIIITVLAQPAKTYGLSTAISGGAETFFGKNKGRTLEAKLRKLTAVAMILFVITSMLLVYYMGR</sequence>
<dbReference type="Proteomes" id="UP000242850">
    <property type="component" value="Unassembled WGS sequence"/>
</dbReference>
<keyword evidence="5 10" id="KW-0812">Transmembrane</keyword>
<comment type="subcellular location">
    <subcellularLocation>
        <location evidence="1 10">Cell membrane</location>
        <topology evidence="1 10">Multi-pass membrane protein</topology>
    </subcellularLocation>
</comment>
<evidence type="ECO:0000256" key="6">
    <source>
        <dbReference type="ARBA" id="ARBA00022927"/>
    </source>
</evidence>
<dbReference type="GO" id="GO:0015450">
    <property type="term" value="F:protein-transporting ATPase activity"/>
    <property type="evidence" value="ECO:0007669"/>
    <property type="project" value="UniProtKB-UniRule"/>
</dbReference>
<reference evidence="12" key="1">
    <citation type="submission" date="2016-10" db="EMBL/GenBank/DDBJ databases">
        <authorList>
            <person name="Varghese N."/>
            <person name="Submissions S."/>
        </authorList>
    </citation>
    <scope>NUCLEOTIDE SEQUENCE [LARGE SCALE GENOMIC DNA]</scope>
    <source>
        <strain evidence="12">DSM 5463</strain>
    </source>
</reference>
<evidence type="ECO:0000256" key="4">
    <source>
        <dbReference type="ARBA" id="ARBA00022475"/>
    </source>
</evidence>
<evidence type="ECO:0000256" key="10">
    <source>
        <dbReference type="RuleBase" id="RU365087"/>
    </source>
</evidence>